<accession>A0A1J9QTI0</accession>
<dbReference type="GO" id="GO:0004402">
    <property type="term" value="F:histone acetyltransferase activity"/>
    <property type="evidence" value="ECO:0007669"/>
    <property type="project" value="TreeGrafter"/>
</dbReference>
<dbReference type="STRING" id="1658174.A0A1J9QTI0"/>
<feature type="compositionally biased region" description="Low complexity" evidence="2">
    <location>
        <begin position="639"/>
        <end position="667"/>
    </location>
</feature>
<keyword evidence="1" id="KW-0175">Coiled coil</keyword>
<evidence type="ECO:0000313" key="4">
    <source>
        <dbReference type="EMBL" id="OJD23531.1"/>
    </source>
</evidence>
<feature type="region of interest" description="Disordered" evidence="2">
    <location>
        <begin position="1"/>
        <end position="264"/>
    </location>
</feature>
<feature type="compositionally biased region" description="Pro residues" evidence="2">
    <location>
        <begin position="106"/>
        <end position="115"/>
    </location>
</feature>
<feature type="coiled-coil region" evidence="1">
    <location>
        <begin position="432"/>
        <end position="471"/>
    </location>
</feature>
<dbReference type="InterPro" id="IPR038988">
    <property type="entry name" value="Sas4"/>
</dbReference>
<dbReference type="AlphaFoldDB" id="A0A1J9QTI0"/>
<comment type="caution">
    <text evidence="4">The sequence shown here is derived from an EMBL/GenBank/DDBJ whole genome shotgun (WGS) entry which is preliminary data.</text>
</comment>
<evidence type="ECO:0000256" key="2">
    <source>
        <dbReference type="SAM" id="MobiDB-lite"/>
    </source>
</evidence>
<feature type="compositionally biased region" description="Acidic residues" evidence="2">
    <location>
        <begin position="526"/>
        <end position="562"/>
    </location>
</feature>
<reference evidence="4 5" key="1">
    <citation type="submission" date="2015-08" db="EMBL/GenBank/DDBJ databases">
        <title>Emmonsia species relationships and genome sequence.</title>
        <authorList>
            <person name="Cuomo C.A."/>
            <person name="Schwartz I.S."/>
            <person name="Kenyon C."/>
            <person name="De Hoog G.S."/>
            <person name="Govender N.P."/>
            <person name="Botha A."/>
            <person name="Moreno L."/>
            <person name="De Vries M."/>
            <person name="Munoz J.F."/>
            <person name="Stielow J.B."/>
        </authorList>
    </citation>
    <scope>NUCLEOTIDE SEQUENCE [LARGE SCALE GENOMIC DNA]</scope>
    <source>
        <strain evidence="4 5">EI222</strain>
    </source>
</reference>
<organism evidence="4 5">
    <name type="scientific">Blastomyces percursus</name>
    <dbReference type="NCBI Taxonomy" id="1658174"/>
    <lineage>
        <taxon>Eukaryota</taxon>
        <taxon>Fungi</taxon>
        <taxon>Dikarya</taxon>
        <taxon>Ascomycota</taxon>
        <taxon>Pezizomycotina</taxon>
        <taxon>Eurotiomycetes</taxon>
        <taxon>Eurotiomycetidae</taxon>
        <taxon>Onygenales</taxon>
        <taxon>Ajellomycetaceae</taxon>
        <taxon>Blastomyces</taxon>
    </lineage>
</organism>
<gene>
    <name evidence="4" type="ORF">ACJ73_05109</name>
</gene>
<feature type="region of interest" description="Disordered" evidence="2">
    <location>
        <begin position="522"/>
        <end position="717"/>
    </location>
</feature>
<feature type="compositionally biased region" description="Low complexity" evidence="2">
    <location>
        <begin position="54"/>
        <end position="74"/>
    </location>
</feature>
<feature type="compositionally biased region" description="Low complexity" evidence="2">
    <location>
        <begin position="212"/>
        <end position="226"/>
    </location>
</feature>
<feature type="compositionally biased region" description="Basic and acidic residues" evidence="2">
    <location>
        <begin position="308"/>
        <end position="323"/>
    </location>
</feature>
<name>A0A1J9QTI0_9EURO</name>
<dbReference type="OrthoDB" id="1938992at2759"/>
<dbReference type="PANTHER" id="PTHR38422:SF1">
    <property type="entry name" value="SOMETHING ABOUT SILENCING PROTEIN 4"/>
    <property type="match status" value="1"/>
</dbReference>
<feature type="compositionally biased region" description="Low complexity" evidence="2">
    <location>
        <begin position="162"/>
        <end position="193"/>
    </location>
</feature>
<evidence type="ECO:0000313" key="5">
    <source>
        <dbReference type="Proteomes" id="UP000242791"/>
    </source>
</evidence>
<dbReference type="GO" id="GO:0033255">
    <property type="term" value="C:SAS acetyltransferase complex"/>
    <property type="evidence" value="ECO:0007669"/>
    <property type="project" value="InterPro"/>
</dbReference>
<dbReference type="Proteomes" id="UP000242791">
    <property type="component" value="Unassembled WGS sequence"/>
</dbReference>
<feature type="region of interest" description="Disordered" evidence="2">
    <location>
        <begin position="292"/>
        <end position="323"/>
    </location>
</feature>
<proteinExistence type="predicted"/>
<dbReference type="PANTHER" id="PTHR38422">
    <property type="entry name" value="SOMETHING ABOUT SILENCING PROTEIN 4"/>
    <property type="match status" value="1"/>
</dbReference>
<sequence length="777" mass="85967">MVARSAPTLRFSSVRHRDPPSPAPSFDPSKIPSFAHDTTIITTTTKSIPPNPSTVTTRRNAVVQQRQRQQQKHLPLQDKLKPLKQSKLPFPPAASSRLATTGSGGPAPPPFPPRQPTKTISVPERPFRKAKLDGRHHDQASTTGPAKLPLRSRDSQGLLLLTPGPSSTTTSTTTTSAASRTRSATATATAAGVSSGGGGGHTTAINKNTSKPTTPALSAPPRSPASGISRTTRKSAHSHQQQHHKPVAVSEDVEAEEERRRKKKREVNDIMIADDDYNDNNDKYKHDRTVNNLLKGDGVSPSMSAAVGREKRSLRSNDGGSRSKSELAMYFQNYEQILSLEPMKPEFLSADTTVLLIDDLTQPIVLDPTPTSTLGAKLRGKHDKGNLPNGQMAQSLVDNPVLDLHDAQIIDLRPCTHHGKKPSKDPLDDDVYFKAHRRIERQEKQLRNIERERAQHEKVQLDRLLDELQGHDWLRVMGISGITETEKKLYEPKRAYFIKEVSALIHKFRAWKEEERRRKIERDQYLADEDDDDEGEDEEEDDNEENETEDEDEDEDVTEEAAEQSSIGREDASPQLNRDGELESFSPNFQTYGEPPDINDVDAWAARQLHQEAISASSNTARHSNLLPKHISIPPPHPSSQFSSSSPPSCSSSSPTSTSTSYPAPASRDSDRAARAPSPATTHSSAPTPTTAPPTQQPQQQPPAQPEPKPFTSFYTKRHLRDAAVGKIRRSRSRTAFGQPLPEIAAREFRLPADILTEEAVGACQRKKRRLRRAWKG</sequence>
<evidence type="ECO:0000256" key="1">
    <source>
        <dbReference type="SAM" id="Coils"/>
    </source>
</evidence>
<feature type="domain" description="Something about silencing protein 4" evidence="3">
    <location>
        <begin position="425"/>
        <end position="519"/>
    </location>
</feature>
<feature type="compositionally biased region" description="Basic residues" evidence="2">
    <location>
        <begin position="231"/>
        <end position="246"/>
    </location>
</feature>
<feature type="compositionally biased region" description="Polar residues" evidence="2">
    <location>
        <begin position="614"/>
        <end position="623"/>
    </location>
</feature>
<dbReference type="VEuPathDB" id="FungiDB:ACJ73_05109"/>
<keyword evidence="5" id="KW-1185">Reference proteome</keyword>
<dbReference type="Pfam" id="PF15460">
    <property type="entry name" value="SAS4"/>
    <property type="match status" value="1"/>
</dbReference>
<feature type="compositionally biased region" description="Basic and acidic residues" evidence="2">
    <location>
        <begin position="125"/>
        <end position="139"/>
    </location>
</feature>
<feature type="compositionally biased region" description="Pro residues" evidence="2">
    <location>
        <begin position="690"/>
        <end position="709"/>
    </location>
</feature>
<dbReference type="EMBL" id="LGTZ01000769">
    <property type="protein sequence ID" value="OJD23531.1"/>
    <property type="molecule type" value="Genomic_DNA"/>
</dbReference>
<protein>
    <recommendedName>
        <fullName evidence="3">Something about silencing protein 4 domain-containing protein</fullName>
    </recommendedName>
</protein>
<dbReference type="InterPro" id="IPR029184">
    <property type="entry name" value="Sas4_dom"/>
</dbReference>
<feature type="compositionally biased region" description="Low complexity" evidence="2">
    <location>
        <begin position="675"/>
        <end position="689"/>
    </location>
</feature>
<evidence type="ECO:0000259" key="3">
    <source>
        <dbReference type="Pfam" id="PF15460"/>
    </source>
</evidence>